<gene>
    <name evidence="1" type="ORF">H634G_11698</name>
</gene>
<keyword evidence="2" id="KW-1185">Reference proteome</keyword>
<name>A0A0D9NHT0_METAN</name>
<accession>A0A0D9NHT0</accession>
<dbReference type="Proteomes" id="UP000054544">
    <property type="component" value="Unassembled WGS sequence"/>
</dbReference>
<dbReference type="AlphaFoldDB" id="A0A0D9NHT0"/>
<dbReference type="EMBL" id="KE385109">
    <property type="protein sequence ID" value="KJK73268.1"/>
    <property type="molecule type" value="Genomic_DNA"/>
</dbReference>
<proteinExistence type="predicted"/>
<evidence type="ECO:0000313" key="1">
    <source>
        <dbReference type="EMBL" id="KJK73268.1"/>
    </source>
</evidence>
<protein>
    <submittedName>
        <fullName evidence="1">Uncharacterized protein</fullName>
    </submittedName>
</protein>
<organism evidence="1 2">
    <name type="scientific">Metarhizium anisopliae BRIP 53293</name>
    <dbReference type="NCBI Taxonomy" id="1291518"/>
    <lineage>
        <taxon>Eukaryota</taxon>
        <taxon>Fungi</taxon>
        <taxon>Dikarya</taxon>
        <taxon>Ascomycota</taxon>
        <taxon>Pezizomycotina</taxon>
        <taxon>Sordariomycetes</taxon>
        <taxon>Hypocreomycetidae</taxon>
        <taxon>Hypocreales</taxon>
        <taxon>Clavicipitaceae</taxon>
        <taxon>Metarhizium</taxon>
    </lineage>
</organism>
<evidence type="ECO:0000313" key="2">
    <source>
        <dbReference type="Proteomes" id="UP000054544"/>
    </source>
</evidence>
<sequence>MTRTIIVVYRTSRRDTTHLATERIRPRFGEPRLTVTRNGKQVFARTSSRKETHVKPPLDQMQSEADVGWAGLI</sequence>
<reference evidence="2" key="1">
    <citation type="journal article" date="2014" name="BMC Genomics">
        <title>The genome sequence of the biocontrol fungus Metarhizium anisopliae and comparative genomics of Metarhizium species.</title>
        <authorList>
            <person name="Pattemore J.A."/>
            <person name="Hane J.K."/>
            <person name="Williams A.H."/>
            <person name="Wilson B.A."/>
            <person name="Stodart B.J."/>
            <person name="Ash G.J."/>
        </authorList>
    </citation>
    <scope>NUCLEOTIDE SEQUENCE [LARGE SCALE GENOMIC DNA]</scope>
    <source>
        <strain evidence="2">BRIP 53293</strain>
    </source>
</reference>